<dbReference type="InterPro" id="IPR050186">
    <property type="entry name" value="TPT_transporter"/>
</dbReference>
<dbReference type="PANTHER" id="PTHR11132">
    <property type="entry name" value="SOLUTE CARRIER FAMILY 35"/>
    <property type="match status" value="1"/>
</dbReference>
<name>A0ABP0MZE9_9DINO</name>
<proteinExistence type="predicted"/>
<feature type="transmembrane region" description="Helical" evidence="5">
    <location>
        <begin position="154"/>
        <end position="173"/>
    </location>
</feature>
<feature type="transmembrane region" description="Helical" evidence="5">
    <location>
        <begin position="365"/>
        <end position="387"/>
    </location>
</feature>
<dbReference type="Pfam" id="PF03151">
    <property type="entry name" value="TPT"/>
    <property type="match status" value="1"/>
</dbReference>
<feature type="transmembrane region" description="Helical" evidence="5">
    <location>
        <begin position="226"/>
        <end position="250"/>
    </location>
</feature>
<feature type="transmembrane region" description="Helical" evidence="5">
    <location>
        <begin position="335"/>
        <end position="353"/>
    </location>
</feature>
<evidence type="ECO:0000256" key="1">
    <source>
        <dbReference type="ARBA" id="ARBA00004141"/>
    </source>
</evidence>
<keyword evidence="8" id="KW-1185">Reference proteome</keyword>
<comment type="caution">
    <text evidence="7">The sequence shown here is derived from an EMBL/GenBank/DDBJ whole genome shotgun (WGS) entry which is preliminary data.</text>
</comment>
<dbReference type="Proteomes" id="UP001642484">
    <property type="component" value="Unassembled WGS sequence"/>
</dbReference>
<evidence type="ECO:0000256" key="3">
    <source>
        <dbReference type="ARBA" id="ARBA00022989"/>
    </source>
</evidence>
<dbReference type="EMBL" id="CAXAMN010020001">
    <property type="protein sequence ID" value="CAK9055385.1"/>
    <property type="molecule type" value="Genomic_DNA"/>
</dbReference>
<comment type="subcellular location">
    <subcellularLocation>
        <location evidence="1">Membrane</location>
        <topology evidence="1">Multi-pass membrane protein</topology>
    </subcellularLocation>
</comment>
<feature type="transmembrane region" description="Helical" evidence="5">
    <location>
        <begin position="179"/>
        <end position="205"/>
    </location>
</feature>
<sequence>MHGAAFQFAEMEHVLNIDCSFLASSCKFCLTSRLLIQLQSMPSRPLRGVVLLLAAVLLTVDWSFAVPKATRTKLTSQVGVELGQQVSLSPGNFAGRSFGAKAQDKVPDEASARSTDAVSLALAAAGCAVAMRAASAASEESEAPAEEKSFMDKYGVAIYIGLWYLFNIGYNIYNKKALISYPFPWACAMWQMTFGWLIFCPLWILRVRKTPKLTVSQAVTLAPAALGHLATHVGAVVAFFAGAVSFGHIVKASEPVVSSFLNFAFLGEVMPWQVYASLLPIIGGVGIASASELSFNWLCFGAAMGSNLGSASRAVYSKKVMKGDIGENMDSSNTFSVLTIMATFMLIPISLAIEGPTAMVKGFKVALSAGGSHFMWQMILSGFYYYMYNEVAFQALGKLDPVSHAVCNTMKRVVIIITAIFVFRNPVTPLGILGSCVAIAGTLIYSLAKNKYSKK</sequence>
<feature type="transmembrane region" description="Helical" evidence="5">
    <location>
        <begin position="270"/>
        <end position="288"/>
    </location>
</feature>
<keyword evidence="3 5" id="KW-1133">Transmembrane helix</keyword>
<dbReference type="InterPro" id="IPR037185">
    <property type="entry name" value="EmrE-like"/>
</dbReference>
<evidence type="ECO:0000313" key="8">
    <source>
        <dbReference type="Proteomes" id="UP001642484"/>
    </source>
</evidence>
<evidence type="ECO:0000256" key="4">
    <source>
        <dbReference type="ARBA" id="ARBA00023136"/>
    </source>
</evidence>
<evidence type="ECO:0000259" key="6">
    <source>
        <dbReference type="Pfam" id="PF03151"/>
    </source>
</evidence>
<evidence type="ECO:0000313" key="7">
    <source>
        <dbReference type="EMBL" id="CAK9055385.1"/>
    </source>
</evidence>
<evidence type="ECO:0000256" key="2">
    <source>
        <dbReference type="ARBA" id="ARBA00022692"/>
    </source>
</evidence>
<reference evidence="7 8" key="1">
    <citation type="submission" date="2024-02" db="EMBL/GenBank/DDBJ databases">
        <authorList>
            <person name="Chen Y."/>
            <person name="Shah S."/>
            <person name="Dougan E. K."/>
            <person name="Thang M."/>
            <person name="Chan C."/>
        </authorList>
    </citation>
    <scope>NUCLEOTIDE SEQUENCE [LARGE SCALE GENOMIC DNA]</scope>
</reference>
<feature type="domain" description="Sugar phosphate transporter" evidence="6">
    <location>
        <begin position="156"/>
        <end position="446"/>
    </location>
</feature>
<evidence type="ECO:0000256" key="5">
    <source>
        <dbReference type="SAM" id="Phobius"/>
    </source>
</evidence>
<organism evidence="7 8">
    <name type="scientific">Durusdinium trenchii</name>
    <dbReference type="NCBI Taxonomy" id="1381693"/>
    <lineage>
        <taxon>Eukaryota</taxon>
        <taxon>Sar</taxon>
        <taxon>Alveolata</taxon>
        <taxon>Dinophyceae</taxon>
        <taxon>Suessiales</taxon>
        <taxon>Symbiodiniaceae</taxon>
        <taxon>Durusdinium</taxon>
    </lineage>
</organism>
<protein>
    <recommendedName>
        <fullName evidence="6">Sugar phosphate transporter domain-containing protein</fullName>
    </recommendedName>
</protein>
<keyword evidence="2 5" id="KW-0812">Transmembrane</keyword>
<feature type="transmembrane region" description="Helical" evidence="5">
    <location>
        <begin position="295"/>
        <end position="315"/>
    </location>
</feature>
<dbReference type="InterPro" id="IPR004853">
    <property type="entry name" value="Sugar_P_trans_dom"/>
</dbReference>
<accession>A0ABP0MZE9</accession>
<dbReference type="SUPFAM" id="SSF103481">
    <property type="entry name" value="Multidrug resistance efflux transporter EmrE"/>
    <property type="match status" value="1"/>
</dbReference>
<gene>
    <name evidence="7" type="ORF">CCMP2556_LOCUS27541</name>
</gene>
<keyword evidence="4 5" id="KW-0472">Membrane</keyword>
<feature type="transmembrane region" description="Helical" evidence="5">
    <location>
        <begin position="430"/>
        <end position="448"/>
    </location>
</feature>
<feature type="transmembrane region" description="Helical" evidence="5">
    <location>
        <begin position="48"/>
        <end position="66"/>
    </location>
</feature>